<dbReference type="EMBL" id="PDNU01000037">
    <property type="protein sequence ID" value="PHK93737.1"/>
    <property type="molecule type" value="Genomic_DNA"/>
</dbReference>
<gene>
    <name evidence="2" type="ORF">CR162_17275</name>
</gene>
<dbReference type="Proteomes" id="UP000223527">
    <property type="component" value="Unassembled WGS sequence"/>
</dbReference>
<dbReference type="AlphaFoldDB" id="A0A2C7AAS6"/>
<reference evidence="2 3" key="1">
    <citation type="submission" date="2017-10" db="EMBL/GenBank/DDBJ databases">
        <authorList>
            <person name="Banno H."/>
            <person name="Chua N.-H."/>
        </authorList>
    </citation>
    <scope>NUCLEOTIDE SEQUENCE [LARGE SCALE GENOMIC DNA]</scope>
    <source>
        <strain evidence="2 3">YW11</strain>
    </source>
</reference>
<proteinExistence type="predicted"/>
<keyword evidence="3" id="KW-1185">Reference proteome</keyword>
<sequence length="111" mass="12774">MPAGAWLRLRSAMAWLFGLFRIGPAARLRRDRRDQAQERLLDGMAERIAVLEIALLREQRQTRHQALRAGEAEEMIIRLQSTLDRLRREGREPGRESGIGVPAHLFAKHAR</sequence>
<dbReference type="RefSeq" id="WP_099096783.1">
    <property type="nucleotide sequence ID" value="NZ_PDNU01000037.1"/>
</dbReference>
<organism evidence="2 3">
    <name type="scientific">Teichococcus rhizosphaerae</name>
    <dbReference type="NCBI Taxonomy" id="1335062"/>
    <lineage>
        <taxon>Bacteria</taxon>
        <taxon>Pseudomonadati</taxon>
        <taxon>Pseudomonadota</taxon>
        <taxon>Alphaproteobacteria</taxon>
        <taxon>Acetobacterales</taxon>
        <taxon>Roseomonadaceae</taxon>
        <taxon>Roseomonas</taxon>
    </lineage>
</organism>
<protein>
    <submittedName>
        <fullName evidence="2">Uncharacterized protein</fullName>
    </submittedName>
</protein>
<evidence type="ECO:0000256" key="1">
    <source>
        <dbReference type="SAM" id="MobiDB-lite"/>
    </source>
</evidence>
<evidence type="ECO:0000313" key="2">
    <source>
        <dbReference type="EMBL" id="PHK93737.1"/>
    </source>
</evidence>
<comment type="caution">
    <text evidence="2">The sequence shown here is derived from an EMBL/GenBank/DDBJ whole genome shotgun (WGS) entry which is preliminary data.</text>
</comment>
<evidence type="ECO:0000313" key="3">
    <source>
        <dbReference type="Proteomes" id="UP000223527"/>
    </source>
</evidence>
<feature type="region of interest" description="Disordered" evidence="1">
    <location>
        <begin position="88"/>
        <end position="111"/>
    </location>
</feature>
<name>A0A2C7AAS6_9PROT</name>
<accession>A0A2C7AAS6</accession>